<dbReference type="EMBL" id="CP001681">
    <property type="protein sequence ID" value="ACU04734.1"/>
    <property type="molecule type" value="Genomic_DNA"/>
</dbReference>
<evidence type="ECO:0000256" key="1">
    <source>
        <dbReference type="ARBA" id="ARBA00004571"/>
    </source>
</evidence>
<evidence type="ECO:0000259" key="14">
    <source>
        <dbReference type="Pfam" id="PF07715"/>
    </source>
</evidence>
<reference evidence="15 16" key="1">
    <citation type="journal article" date="2009" name="Stand. Genomic Sci.">
        <title>Complete genome sequence of Pedobacter heparinus type strain (HIM 762-3).</title>
        <authorList>
            <person name="Han C."/>
            <person name="Spring S."/>
            <person name="Lapidus A."/>
            <person name="Del Rio T.G."/>
            <person name="Tice H."/>
            <person name="Copeland A."/>
            <person name="Cheng J.F."/>
            <person name="Lucas S."/>
            <person name="Chen F."/>
            <person name="Nolan M."/>
            <person name="Bruce D."/>
            <person name="Goodwin L."/>
            <person name="Pitluck S."/>
            <person name="Ivanova N."/>
            <person name="Mavromatis K."/>
            <person name="Mikhailova N."/>
            <person name="Pati A."/>
            <person name="Chen A."/>
            <person name="Palaniappan K."/>
            <person name="Land M."/>
            <person name="Hauser L."/>
            <person name="Chang Y.J."/>
            <person name="Jeffries C.C."/>
            <person name="Saunders E."/>
            <person name="Chertkov O."/>
            <person name="Brettin T."/>
            <person name="Goker M."/>
            <person name="Rohde M."/>
            <person name="Bristow J."/>
            <person name="Eisen J.A."/>
            <person name="Markowitz V."/>
            <person name="Hugenholtz P."/>
            <person name="Kyrpides N.C."/>
            <person name="Klenk H.P."/>
            <person name="Detter J.C."/>
        </authorList>
    </citation>
    <scope>NUCLEOTIDE SEQUENCE [LARGE SCALE GENOMIC DNA]</scope>
    <source>
        <strain evidence="16">ATCC 13125 / DSM 2366 / CIP 104194 / JCM 7457 / NBRC 12017 / NCIMB 9290 / NRRL B-14731 / HIM 762-3</strain>
    </source>
</reference>
<dbReference type="STRING" id="485917.Phep_2530"/>
<dbReference type="HOGENOM" id="CLU_004317_1_1_10"/>
<dbReference type="Pfam" id="PF13715">
    <property type="entry name" value="CarbopepD_reg_2"/>
    <property type="match status" value="1"/>
</dbReference>
<dbReference type="SUPFAM" id="SSF56935">
    <property type="entry name" value="Porins"/>
    <property type="match status" value="1"/>
</dbReference>
<keyword evidence="4" id="KW-0410">Iron transport</keyword>
<evidence type="ECO:0000313" key="15">
    <source>
        <dbReference type="EMBL" id="ACU04734.1"/>
    </source>
</evidence>
<comment type="subcellular location">
    <subcellularLocation>
        <location evidence="1 10">Cell outer membrane</location>
        <topology evidence="1 10">Multi-pass membrane protein</topology>
    </subcellularLocation>
</comment>
<proteinExistence type="inferred from homology"/>
<dbReference type="Pfam" id="PF00593">
    <property type="entry name" value="TonB_dep_Rec_b-barrel"/>
    <property type="match status" value="1"/>
</dbReference>
<feature type="domain" description="TonB-dependent receptor-like beta-barrel" evidence="12">
    <location>
        <begin position="516"/>
        <end position="1100"/>
    </location>
</feature>
<evidence type="ECO:0000256" key="8">
    <source>
        <dbReference type="ARBA" id="ARBA00023136"/>
    </source>
</evidence>
<dbReference type="InterPro" id="IPR039426">
    <property type="entry name" value="TonB-dep_rcpt-like"/>
</dbReference>
<evidence type="ECO:0000256" key="4">
    <source>
        <dbReference type="ARBA" id="ARBA00022496"/>
    </source>
</evidence>
<keyword evidence="3 10" id="KW-1134">Transmembrane beta strand</keyword>
<dbReference type="InterPro" id="IPR037066">
    <property type="entry name" value="Plug_dom_sf"/>
</dbReference>
<gene>
    <name evidence="15" type="ordered locus">Phep_2530</name>
</gene>
<keyword evidence="6" id="KW-0408">Iron</keyword>
<dbReference type="GO" id="GO:0009279">
    <property type="term" value="C:cell outer membrane"/>
    <property type="evidence" value="ECO:0007669"/>
    <property type="project" value="UniProtKB-SubCell"/>
</dbReference>
<dbReference type="Pfam" id="PF07660">
    <property type="entry name" value="STN"/>
    <property type="match status" value="1"/>
</dbReference>
<dbReference type="InterPro" id="IPR023996">
    <property type="entry name" value="TonB-dep_OMP_SusC/RagA"/>
</dbReference>
<protein>
    <submittedName>
        <fullName evidence="15">TonB-dependent receptor plug</fullName>
    </submittedName>
</protein>
<dbReference type="SUPFAM" id="SSF49464">
    <property type="entry name" value="Carboxypeptidase regulatory domain-like"/>
    <property type="match status" value="1"/>
</dbReference>
<accession>C6XZN8</accession>
<dbReference type="AlphaFoldDB" id="C6XZN8"/>
<evidence type="ECO:0000256" key="7">
    <source>
        <dbReference type="ARBA" id="ARBA00023077"/>
    </source>
</evidence>
<keyword evidence="5 10" id="KW-0812">Transmembrane</keyword>
<evidence type="ECO:0000256" key="6">
    <source>
        <dbReference type="ARBA" id="ARBA00023004"/>
    </source>
</evidence>
<evidence type="ECO:0000256" key="9">
    <source>
        <dbReference type="ARBA" id="ARBA00023237"/>
    </source>
</evidence>
<evidence type="ECO:0000256" key="2">
    <source>
        <dbReference type="ARBA" id="ARBA00022448"/>
    </source>
</evidence>
<keyword evidence="9 10" id="KW-0998">Cell outer membrane</keyword>
<name>C6XZN8_PEDHD</name>
<dbReference type="Gene3D" id="2.40.170.20">
    <property type="entry name" value="TonB-dependent receptor, beta-barrel domain"/>
    <property type="match status" value="1"/>
</dbReference>
<evidence type="ECO:0000313" key="16">
    <source>
        <dbReference type="Proteomes" id="UP000000852"/>
    </source>
</evidence>
<feature type="domain" description="Secretin/TonB short N-terminal" evidence="13">
    <location>
        <begin position="68"/>
        <end position="117"/>
    </location>
</feature>
<dbReference type="Gene3D" id="2.60.40.1120">
    <property type="entry name" value="Carboxypeptidase-like, regulatory domain"/>
    <property type="match status" value="1"/>
</dbReference>
<dbReference type="InterPro" id="IPR011662">
    <property type="entry name" value="Secretin/TonB_short_N"/>
</dbReference>
<evidence type="ECO:0000256" key="10">
    <source>
        <dbReference type="PROSITE-ProRule" id="PRU01360"/>
    </source>
</evidence>
<dbReference type="NCBIfam" id="TIGR04056">
    <property type="entry name" value="OMP_RagA_SusC"/>
    <property type="match status" value="1"/>
</dbReference>
<dbReference type="eggNOG" id="COG4771">
    <property type="taxonomic scope" value="Bacteria"/>
</dbReference>
<dbReference type="InterPro" id="IPR008969">
    <property type="entry name" value="CarboxyPept-like_regulatory"/>
</dbReference>
<evidence type="ECO:0000259" key="12">
    <source>
        <dbReference type="Pfam" id="PF00593"/>
    </source>
</evidence>
<feature type="domain" description="TonB-dependent receptor plug" evidence="14">
    <location>
        <begin position="224"/>
        <end position="329"/>
    </location>
</feature>
<comment type="similarity">
    <text evidence="10 11">Belongs to the TonB-dependent receptor family.</text>
</comment>
<evidence type="ECO:0000256" key="11">
    <source>
        <dbReference type="RuleBase" id="RU003357"/>
    </source>
</evidence>
<evidence type="ECO:0000259" key="13">
    <source>
        <dbReference type="Pfam" id="PF07660"/>
    </source>
</evidence>
<dbReference type="InterPro" id="IPR023997">
    <property type="entry name" value="TonB-dep_OMP_SusC/RagA_CS"/>
</dbReference>
<dbReference type="InterPro" id="IPR036942">
    <property type="entry name" value="Beta-barrel_TonB_sf"/>
</dbReference>
<evidence type="ECO:0000256" key="5">
    <source>
        <dbReference type="ARBA" id="ARBA00022692"/>
    </source>
</evidence>
<keyword evidence="8 10" id="KW-0472">Membrane</keyword>
<dbReference type="PROSITE" id="PS52016">
    <property type="entry name" value="TONB_DEPENDENT_REC_3"/>
    <property type="match status" value="1"/>
</dbReference>
<dbReference type="Pfam" id="PF07715">
    <property type="entry name" value="Plug"/>
    <property type="match status" value="1"/>
</dbReference>
<dbReference type="Proteomes" id="UP000000852">
    <property type="component" value="Chromosome"/>
</dbReference>
<dbReference type="InterPro" id="IPR012910">
    <property type="entry name" value="Plug_dom"/>
</dbReference>
<dbReference type="InterPro" id="IPR000531">
    <property type="entry name" value="Beta-barrel_TonB"/>
</dbReference>
<dbReference type="NCBIfam" id="TIGR04057">
    <property type="entry name" value="SusC_RagA_signa"/>
    <property type="match status" value="1"/>
</dbReference>
<keyword evidence="16" id="KW-1185">Reference proteome</keyword>
<dbReference type="FunFam" id="2.170.130.10:FF:000003">
    <property type="entry name" value="SusC/RagA family TonB-linked outer membrane protein"/>
    <property type="match status" value="1"/>
</dbReference>
<sequence length="1146" mass="126717">MYKNYTKILCMPSGSIAKLLLIMRLTTVILITTLLQVSASSFGQRMTLERKSITLQRIFKEIRKQTGYDVLLSTNRIGINSTIDVSFSNAALDEVMEKVIQGRGLTYTIEDKTILIKQNASLMDKLMFVFNAIDVRGRITDDNGKALPGASVHVKGTKTTAVANNNGEFFLKGIEDNAVLSVSYLGFITNEIRVDRQTVINIVLKEDQTGLNEVVVVGFGTQKKSNLTGSVSTISARDLVGRPITSVSSGLQGLLPGLTAVGQSGMPGASGAMLRIRGLTSLNNSEPFILVDGIPQDLNSINPEDIESVSLLKDAASTSIYGTRAANGVILITTKSGSLNQKISISYNGYYGIQKPTALPKMLGSAAYMELLNEAQSNSGIPPSFTQSQIETARNGSDPNYFANTNWFNEIYKNNAPQQNHAVSFTGGSSDLKYYMSYGRQDQQGLAVGDQFGTVRNNARIRLNAAKILDILDIDANLGYIDRDVNQSSAATSQNGGVFYTGLTISPLSPVKFTNGLWGYGGGSSNPVAIATDGGFDLAKTQQFTGSIAATLHLMKDLELQAQYGLDMHNQNRNIFSRRIDYLYPETGAIWYTSNPNNTLDERQYINKIQTFAAQVNYRLNLNAHHLKALAGTQLEWRRNDYWRAVKTNFLSDNVPVLNLGTANPTNYGDAFQYALRGYFGRINYDFADKYLFEANLRYDGTSTYAPESRYGLFPSASAGWRFTQENFIKNSIALAWLSEGKIRMSYGLLGNQYNADASGYGEYYPYIPSIISVSTMPIGNVLTQGFAQTVLANTALEWEKVRMFNIAVDLALFKNRLTFTAEWYNRETRDIQLKVAQPAVIGVSVSDQNAGSVSNKGWELNLGWNDQIKEFRYGFSAQLSDVKNKVISLGGVAPTIANNIRLVGYPINAYYGYKTAGLAQAADFTKDEVTGKLSPNFPIFPVDAGKVAPGDLKFVDLDGDGIISADKDRTVIGDPFPHYTYSFRGNLGFKQFDFSFFLQGVGKANGYISGPAIHPFYADAAFPQEMHLDHWTPDNTTAWYPRLLFKDTRNTTRQLAEYWLQDASYLRLKNIQLGYTIPNKWISKWRVDQFRIFFSADNLFTSTNFFSAYDPETIVPGEASGDKISNGGFYPQVKTIIFGINLRLK</sequence>
<dbReference type="KEGG" id="phe:Phep_2530"/>
<organism evidence="15 16">
    <name type="scientific">Pedobacter heparinus (strain ATCC 13125 / DSM 2366 / CIP 104194 / JCM 7457 / NBRC 12017 / NCIMB 9290 / NRRL B-14731 / HIM 762-3)</name>
    <dbReference type="NCBI Taxonomy" id="485917"/>
    <lineage>
        <taxon>Bacteria</taxon>
        <taxon>Pseudomonadati</taxon>
        <taxon>Bacteroidota</taxon>
        <taxon>Sphingobacteriia</taxon>
        <taxon>Sphingobacteriales</taxon>
        <taxon>Sphingobacteriaceae</taxon>
        <taxon>Pedobacter</taxon>
    </lineage>
</organism>
<dbReference type="Gene3D" id="2.170.130.10">
    <property type="entry name" value="TonB-dependent receptor, plug domain"/>
    <property type="match status" value="1"/>
</dbReference>
<evidence type="ECO:0000256" key="3">
    <source>
        <dbReference type="ARBA" id="ARBA00022452"/>
    </source>
</evidence>
<keyword evidence="7 11" id="KW-0798">TonB box</keyword>
<dbReference type="GO" id="GO:0006826">
    <property type="term" value="P:iron ion transport"/>
    <property type="evidence" value="ECO:0007669"/>
    <property type="project" value="UniProtKB-KW"/>
</dbReference>
<keyword evidence="2 10" id="KW-0813">Transport</keyword>
<keyword evidence="4" id="KW-0406">Ion transport</keyword>
<keyword evidence="15" id="KW-0675">Receptor</keyword>